<keyword evidence="3" id="KW-1185">Reference proteome</keyword>
<gene>
    <name evidence="2" type="ORF">LC087_04160</name>
</gene>
<reference evidence="2 3" key="1">
    <citation type="submission" date="2023-06" db="EMBL/GenBank/DDBJ databases">
        <title>Five Gram-positive bacteria isolated from mangrove sediments in Shenzhen, Guangdong, China.</title>
        <authorList>
            <person name="Yu S."/>
            <person name="Zheng W."/>
            <person name="Huang Y."/>
        </authorList>
    </citation>
    <scope>NUCLEOTIDE SEQUENCE [LARGE SCALE GENOMIC DNA]</scope>
    <source>
        <strain evidence="2 3">SaN35-3</strain>
    </source>
</reference>
<dbReference type="SUPFAM" id="SSF51905">
    <property type="entry name" value="FAD/NAD(P)-binding domain"/>
    <property type="match status" value="1"/>
</dbReference>
<dbReference type="PANTHER" id="PTHR43014">
    <property type="entry name" value="MERCURIC REDUCTASE"/>
    <property type="match status" value="1"/>
</dbReference>
<evidence type="ECO:0000313" key="2">
    <source>
        <dbReference type="EMBL" id="WLR44255.1"/>
    </source>
</evidence>
<dbReference type="Gene3D" id="3.50.50.60">
    <property type="entry name" value="FAD/NAD(P)-binding domain"/>
    <property type="match status" value="1"/>
</dbReference>
<dbReference type="InterPro" id="IPR023753">
    <property type="entry name" value="FAD/NAD-binding_dom"/>
</dbReference>
<evidence type="ECO:0000259" key="1">
    <source>
        <dbReference type="Pfam" id="PF07992"/>
    </source>
</evidence>
<dbReference type="Pfam" id="PF07992">
    <property type="entry name" value="Pyr_redox_2"/>
    <property type="match status" value="1"/>
</dbReference>
<protein>
    <submittedName>
        <fullName evidence="2">FAD-dependent oxidoreductase</fullName>
    </submittedName>
</protein>
<organism evidence="2 3">
    <name type="scientific">Bacillus carboniphilus</name>
    <dbReference type="NCBI Taxonomy" id="86663"/>
    <lineage>
        <taxon>Bacteria</taxon>
        <taxon>Bacillati</taxon>
        <taxon>Bacillota</taxon>
        <taxon>Bacilli</taxon>
        <taxon>Bacillales</taxon>
        <taxon>Bacillaceae</taxon>
        <taxon>Bacillus</taxon>
    </lineage>
</organism>
<dbReference type="Proteomes" id="UP001197974">
    <property type="component" value="Chromosome"/>
</dbReference>
<dbReference type="InterPro" id="IPR036188">
    <property type="entry name" value="FAD/NAD-bd_sf"/>
</dbReference>
<accession>A0ABY9K393</accession>
<proteinExistence type="predicted"/>
<dbReference type="EMBL" id="CP129013">
    <property type="protein sequence ID" value="WLR44255.1"/>
    <property type="molecule type" value="Genomic_DNA"/>
</dbReference>
<feature type="domain" description="FAD/NAD(P)-binding" evidence="1">
    <location>
        <begin position="3"/>
        <end position="47"/>
    </location>
</feature>
<sequence length="122" mass="13455">MTLGFEPNVKNLSVEKCGLTLNEFNSIDCDEYGMTTCPSIYIVGDAQMPFAAVFAKAKAKVAALHALGQKVNPIDDRNIPLSFHENPQVSTVGNMNGFKTVTIDYTEDNFKAYIDDRKKKAC</sequence>
<evidence type="ECO:0000313" key="3">
    <source>
        <dbReference type="Proteomes" id="UP001197974"/>
    </source>
</evidence>
<dbReference type="PANTHER" id="PTHR43014:SF2">
    <property type="entry name" value="MERCURIC REDUCTASE"/>
    <property type="match status" value="1"/>
</dbReference>
<dbReference type="RefSeq" id="WP_306020763.1">
    <property type="nucleotide sequence ID" value="NZ_CP129013.1"/>
</dbReference>
<name>A0ABY9K393_9BACI</name>